<evidence type="ECO:0000313" key="2">
    <source>
        <dbReference type="Proteomes" id="UP000184432"/>
    </source>
</evidence>
<gene>
    <name evidence="1" type="ORF">SAMN04488508_110143</name>
</gene>
<dbReference type="AlphaFoldDB" id="A0A1M6K998"/>
<sequence length="92" mass="11228">MFLQKGSTFEANFYRQIMSFPKFLLGDNTDFPDSIFVIHTEFPRFIINLENDEVEWLEEFDKHDEKELLSEAENLFQEANDFYDREIERYDE</sequence>
<proteinExistence type="predicted"/>
<accession>A0A1M6K998</accession>
<protein>
    <submittedName>
        <fullName evidence="1">Uncharacterized protein</fullName>
    </submittedName>
</protein>
<dbReference type="Proteomes" id="UP000184432">
    <property type="component" value="Unassembled WGS sequence"/>
</dbReference>
<evidence type="ECO:0000313" key="1">
    <source>
        <dbReference type="EMBL" id="SHJ55495.1"/>
    </source>
</evidence>
<dbReference type="EMBL" id="FQYP01000010">
    <property type="protein sequence ID" value="SHJ55495.1"/>
    <property type="molecule type" value="Genomic_DNA"/>
</dbReference>
<reference evidence="2" key="1">
    <citation type="submission" date="2016-11" db="EMBL/GenBank/DDBJ databases">
        <authorList>
            <person name="Varghese N."/>
            <person name="Submissions S."/>
        </authorList>
    </citation>
    <scope>NUCLEOTIDE SEQUENCE [LARGE SCALE GENOMIC DNA]</scope>
    <source>
        <strain evidence="2">DSM 22623</strain>
    </source>
</reference>
<keyword evidence="2" id="KW-1185">Reference proteome</keyword>
<name>A0A1M6K998_9FLAO</name>
<organism evidence="1 2">
    <name type="scientific">Aquimarina spongiae</name>
    <dbReference type="NCBI Taxonomy" id="570521"/>
    <lineage>
        <taxon>Bacteria</taxon>
        <taxon>Pseudomonadati</taxon>
        <taxon>Bacteroidota</taxon>
        <taxon>Flavobacteriia</taxon>
        <taxon>Flavobacteriales</taxon>
        <taxon>Flavobacteriaceae</taxon>
        <taxon>Aquimarina</taxon>
    </lineage>
</organism>
<dbReference type="STRING" id="570521.SAMN04488508_110143"/>